<gene>
    <name evidence="2" type="ORF">S03H2_40454</name>
</gene>
<dbReference type="EMBL" id="BARU01025082">
    <property type="protein sequence ID" value="GAH56766.1"/>
    <property type="molecule type" value="Genomic_DNA"/>
</dbReference>
<reference evidence="2" key="1">
    <citation type="journal article" date="2014" name="Front. Microbiol.">
        <title>High frequency of phylogenetically diverse reductive dehalogenase-homologous genes in deep subseafloor sedimentary metagenomes.</title>
        <authorList>
            <person name="Kawai M."/>
            <person name="Futagami T."/>
            <person name="Toyoda A."/>
            <person name="Takaki Y."/>
            <person name="Nishi S."/>
            <person name="Hori S."/>
            <person name="Arai W."/>
            <person name="Tsubouchi T."/>
            <person name="Morono Y."/>
            <person name="Uchiyama I."/>
            <person name="Ito T."/>
            <person name="Fujiyama A."/>
            <person name="Inagaki F."/>
            <person name="Takami H."/>
        </authorList>
    </citation>
    <scope>NUCLEOTIDE SEQUENCE</scope>
    <source>
        <strain evidence="2">Expedition CK06-06</strain>
    </source>
</reference>
<keyword evidence="1" id="KW-0812">Transmembrane</keyword>
<keyword evidence="1" id="KW-0472">Membrane</keyword>
<sequence>MAEEEPLSQGVVNIVRSFTRPILAIFGLVSWVMLFANGFDIPAAYTWLVWGMVVYYFGDRTYFKVKGGK</sequence>
<feature type="transmembrane region" description="Helical" evidence="1">
    <location>
        <begin position="21"/>
        <end position="39"/>
    </location>
</feature>
<name>X1GFT1_9ZZZZ</name>
<protein>
    <submittedName>
        <fullName evidence="2">Uncharacterized protein</fullName>
    </submittedName>
</protein>
<proteinExistence type="predicted"/>
<dbReference type="AlphaFoldDB" id="X1GFT1"/>
<accession>X1GFT1</accession>
<comment type="caution">
    <text evidence="2">The sequence shown here is derived from an EMBL/GenBank/DDBJ whole genome shotgun (WGS) entry which is preliminary data.</text>
</comment>
<evidence type="ECO:0000313" key="2">
    <source>
        <dbReference type="EMBL" id="GAH56766.1"/>
    </source>
</evidence>
<keyword evidence="1" id="KW-1133">Transmembrane helix</keyword>
<feature type="transmembrane region" description="Helical" evidence="1">
    <location>
        <begin position="45"/>
        <end position="63"/>
    </location>
</feature>
<evidence type="ECO:0000256" key="1">
    <source>
        <dbReference type="SAM" id="Phobius"/>
    </source>
</evidence>
<organism evidence="2">
    <name type="scientific">marine sediment metagenome</name>
    <dbReference type="NCBI Taxonomy" id="412755"/>
    <lineage>
        <taxon>unclassified sequences</taxon>
        <taxon>metagenomes</taxon>
        <taxon>ecological metagenomes</taxon>
    </lineage>
</organism>